<dbReference type="RefSeq" id="WP_055971773.1">
    <property type="nucleotide sequence ID" value="NZ_BJZP01000033.1"/>
</dbReference>
<dbReference type="GO" id="GO:0004803">
    <property type="term" value="F:transposase activity"/>
    <property type="evidence" value="ECO:0007669"/>
    <property type="project" value="InterPro"/>
</dbReference>
<accession>A0A512HP57</accession>
<comment type="caution">
    <text evidence="2">The sequence shown here is derived from an EMBL/GenBank/DDBJ whole genome shotgun (WGS) entry which is preliminary data.</text>
</comment>
<dbReference type="InterPro" id="IPR009057">
    <property type="entry name" value="Homeodomain-like_sf"/>
</dbReference>
<dbReference type="InterPro" id="IPR002514">
    <property type="entry name" value="Transposase_8"/>
</dbReference>
<gene>
    <name evidence="2" type="ORF">RNA01_41700</name>
</gene>
<feature type="region of interest" description="Disordered" evidence="1">
    <location>
        <begin position="1"/>
        <end position="57"/>
    </location>
</feature>
<sequence>MADEDNHVPADGASPTEVEQRAAKLPARARSAASGKARGDVKKSVKPKSRGLSEQEKIERVRHIDEQVAAGDTLKAAVEKAGISDQAYYQWKKAFGSTSQSAIAEDDEFAEFIQLDEENRRLRKLLAEKLRTENADLRRRLGLK</sequence>
<protein>
    <submittedName>
        <fullName evidence="2">Transcriptional regulator</fullName>
    </submittedName>
</protein>
<name>A0A512HP57_9HYPH</name>
<evidence type="ECO:0000313" key="3">
    <source>
        <dbReference type="Proteomes" id="UP000321717"/>
    </source>
</evidence>
<dbReference type="Proteomes" id="UP000321717">
    <property type="component" value="Unassembled WGS sequence"/>
</dbReference>
<dbReference type="EMBL" id="BJZP01000033">
    <property type="protein sequence ID" value="GEO87238.1"/>
    <property type="molecule type" value="Genomic_DNA"/>
</dbReference>
<proteinExistence type="predicted"/>
<feature type="compositionally biased region" description="Low complexity" evidence="1">
    <location>
        <begin position="23"/>
        <end position="36"/>
    </location>
</feature>
<evidence type="ECO:0000256" key="1">
    <source>
        <dbReference type="SAM" id="MobiDB-lite"/>
    </source>
</evidence>
<keyword evidence="3" id="KW-1185">Reference proteome</keyword>
<dbReference type="OrthoDB" id="8453701at2"/>
<dbReference type="SUPFAM" id="SSF46689">
    <property type="entry name" value="Homeodomain-like"/>
    <property type="match status" value="1"/>
</dbReference>
<dbReference type="GO" id="GO:0006313">
    <property type="term" value="P:DNA transposition"/>
    <property type="evidence" value="ECO:0007669"/>
    <property type="project" value="InterPro"/>
</dbReference>
<dbReference type="GO" id="GO:0003677">
    <property type="term" value="F:DNA binding"/>
    <property type="evidence" value="ECO:0007669"/>
    <property type="project" value="InterPro"/>
</dbReference>
<reference evidence="2 3" key="1">
    <citation type="submission" date="2019-07" db="EMBL/GenBank/DDBJ databases">
        <title>Whole genome shotgun sequence of Rhizobium naphthalenivorans NBRC 107585.</title>
        <authorList>
            <person name="Hosoyama A."/>
            <person name="Uohara A."/>
            <person name="Ohji S."/>
            <person name="Ichikawa N."/>
        </authorList>
    </citation>
    <scope>NUCLEOTIDE SEQUENCE [LARGE SCALE GENOMIC DNA]</scope>
    <source>
        <strain evidence="2 3">NBRC 107585</strain>
    </source>
</reference>
<dbReference type="AlphaFoldDB" id="A0A512HP57"/>
<dbReference type="Pfam" id="PF01527">
    <property type="entry name" value="HTH_Tnp_1"/>
    <property type="match status" value="1"/>
</dbReference>
<organism evidence="2 3">
    <name type="scientific">Ciceribacter naphthalenivorans</name>
    <dbReference type="NCBI Taxonomy" id="1118451"/>
    <lineage>
        <taxon>Bacteria</taxon>
        <taxon>Pseudomonadati</taxon>
        <taxon>Pseudomonadota</taxon>
        <taxon>Alphaproteobacteria</taxon>
        <taxon>Hyphomicrobiales</taxon>
        <taxon>Rhizobiaceae</taxon>
        <taxon>Ciceribacter</taxon>
    </lineage>
</organism>
<evidence type="ECO:0000313" key="2">
    <source>
        <dbReference type="EMBL" id="GEO87238.1"/>
    </source>
</evidence>